<feature type="compositionally biased region" description="Low complexity" evidence="1">
    <location>
        <begin position="534"/>
        <end position="547"/>
    </location>
</feature>
<keyword evidence="2" id="KW-0472">Membrane</keyword>
<sequence length="675" mass="71879">MGAPIAIGQESPGITEHGEKTGLSIELSAEQEQEIFELVSDLSDLGFDIKDNAFFLLDEDSTTVVLTDRQPQTGSAHVEGQVFDLGSEFDIVIAGSVSFDTTGEPVSLSEFRDDPQAYEYSHVRVEGYIQQVPVAFDAQLRDPQAWAMLSEERPPMHTGEVGTLARFNSVQLSGSEIGGESLDDLETILGTNHGSVAAMDQSPGTFWIDGYATVDLVVTSGYPPSVYVSAVDVHSETQLTSDELAATGDQYIGEVVTVEADATGTSTSSKDYLTTVAPCGDDGVVVGVTPPGCLPVVTDSTMHTGVLFDGVPAAQNEVIAYAGLSNTAQSVPTELEEGRYQVTGRVVSTAQLDSSLSDGYGLVVHDRDRIGDSSVRGDATERAEEFADEVTAAFQSQLETDSHDGEFERQIVSNEPLEVDPDGNDGTELDDTQNDSSTDVETVVFVTDAELLTTNVTVSDPIRVRATIINTAGDELTRDIPIELGSGVVHNELVTVDEHSETTVTITTPHNRTSTGSARVRADLVDAGTVYFESSSNGSNDSQNGNNPSFGAQTTTHESNDDTEWSLPGLSAVQSTVLLTAGGFGAFAGGAVLALLAFVAELKRYYQDAPFKPRKINIGFGIGLFGVISGSLILGFALDSELWLLSGFVLGVVVLLSAWLYLAWQGLQWSLQFFE</sequence>
<feature type="transmembrane region" description="Helical" evidence="2">
    <location>
        <begin position="618"/>
        <end position="637"/>
    </location>
</feature>
<feature type="transmembrane region" description="Helical" evidence="2">
    <location>
        <begin position="577"/>
        <end position="598"/>
    </location>
</feature>
<gene>
    <name evidence="3" type="ORF">OB960_09505</name>
</gene>
<organism evidence="3 4">
    <name type="scientific">Natronoglomus mannanivorans</name>
    <dbReference type="NCBI Taxonomy" id="2979990"/>
    <lineage>
        <taxon>Archaea</taxon>
        <taxon>Methanobacteriati</taxon>
        <taxon>Methanobacteriota</taxon>
        <taxon>Stenosarchaea group</taxon>
        <taxon>Halobacteria</taxon>
        <taxon>Halobacteriales</taxon>
        <taxon>Natrialbaceae</taxon>
        <taxon>Natronoglomus</taxon>
    </lineage>
</organism>
<comment type="caution">
    <text evidence="3">The sequence shown here is derived from an EMBL/GenBank/DDBJ whole genome shotgun (WGS) entry which is preliminary data.</text>
</comment>
<feature type="region of interest" description="Disordered" evidence="1">
    <location>
        <begin position="413"/>
        <end position="438"/>
    </location>
</feature>
<name>A0AAP3E240_9EURY</name>
<evidence type="ECO:0000313" key="4">
    <source>
        <dbReference type="Proteomes" id="UP001321018"/>
    </source>
</evidence>
<accession>A0AAP3E240</accession>
<feature type="transmembrane region" description="Helical" evidence="2">
    <location>
        <begin position="643"/>
        <end position="664"/>
    </location>
</feature>
<dbReference type="Proteomes" id="UP001321018">
    <property type="component" value="Unassembled WGS sequence"/>
</dbReference>
<keyword evidence="2" id="KW-1133">Transmembrane helix</keyword>
<dbReference type="AlphaFoldDB" id="A0AAP3E240"/>
<feature type="region of interest" description="Disordered" evidence="1">
    <location>
        <begin position="533"/>
        <end position="565"/>
    </location>
</feature>
<protein>
    <submittedName>
        <fullName evidence="3">Uncharacterized protein</fullName>
    </submittedName>
</protein>
<evidence type="ECO:0000256" key="1">
    <source>
        <dbReference type="SAM" id="MobiDB-lite"/>
    </source>
</evidence>
<evidence type="ECO:0000313" key="3">
    <source>
        <dbReference type="EMBL" id="MCU4741634.1"/>
    </source>
</evidence>
<keyword evidence="2" id="KW-0812">Transmembrane</keyword>
<dbReference type="RefSeq" id="WP_338003469.1">
    <property type="nucleotide sequence ID" value="NZ_JAOPKA010000004.1"/>
</dbReference>
<reference evidence="3" key="1">
    <citation type="submission" date="2022-09" db="EMBL/GenBank/DDBJ databases">
        <title>Enrichment on poylsaccharides allowed isolation of novel metabolic and taxonomic groups of Haloarchaea.</title>
        <authorList>
            <person name="Sorokin D.Y."/>
            <person name="Elcheninov A.G."/>
            <person name="Khizhniak T.V."/>
            <person name="Kolganova T.V."/>
            <person name="Kublanov I.V."/>
        </authorList>
    </citation>
    <scope>NUCLEOTIDE SEQUENCE</scope>
    <source>
        <strain evidence="3">AArc-xg1-1</strain>
    </source>
</reference>
<feature type="compositionally biased region" description="Polar residues" evidence="1">
    <location>
        <begin position="548"/>
        <end position="557"/>
    </location>
</feature>
<feature type="compositionally biased region" description="Acidic residues" evidence="1">
    <location>
        <begin position="417"/>
        <end position="433"/>
    </location>
</feature>
<dbReference type="EMBL" id="JAOPKA010000004">
    <property type="protein sequence ID" value="MCU4741634.1"/>
    <property type="molecule type" value="Genomic_DNA"/>
</dbReference>
<proteinExistence type="predicted"/>
<evidence type="ECO:0000256" key="2">
    <source>
        <dbReference type="SAM" id="Phobius"/>
    </source>
</evidence>